<dbReference type="SUPFAM" id="SSF57756">
    <property type="entry name" value="Retrovirus zinc finger-like domains"/>
    <property type="match status" value="1"/>
</dbReference>
<feature type="region of interest" description="Disordered" evidence="2">
    <location>
        <begin position="173"/>
        <end position="194"/>
    </location>
</feature>
<keyword evidence="5" id="KW-1185">Reference proteome</keyword>
<dbReference type="Proteomes" id="UP000823674">
    <property type="component" value="Chromosome A09"/>
</dbReference>
<keyword evidence="1" id="KW-0479">Metal-binding</keyword>
<keyword evidence="1" id="KW-0863">Zinc-finger</keyword>
<dbReference type="PANTHER" id="PTHR34482">
    <property type="entry name" value="DNA DAMAGE-INDUCIBLE PROTEIN 1-LIKE"/>
    <property type="match status" value="1"/>
</dbReference>
<evidence type="ECO:0000313" key="5">
    <source>
        <dbReference type="Proteomes" id="UP000823674"/>
    </source>
</evidence>
<feature type="compositionally biased region" description="Polar residues" evidence="2">
    <location>
        <begin position="484"/>
        <end position="495"/>
    </location>
</feature>
<feature type="region of interest" description="Disordered" evidence="2">
    <location>
        <begin position="470"/>
        <end position="498"/>
    </location>
</feature>
<name>A0ABQ7LDD9_BRACM</name>
<evidence type="ECO:0000313" key="4">
    <source>
        <dbReference type="EMBL" id="KAG5384587.1"/>
    </source>
</evidence>
<evidence type="ECO:0000256" key="1">
    <source>
        <dbReference type="PROSITE-ProRule" id="PRU00047"/>
    </source>
</evidence>
<gene>
    <name evidence="4" type="primary">A09g510410.1_BraROA</name>
    <name evidence="4" type="ORF">IGI04_036057</name>
</gene>
<feature type="domain" description="CCHC-type" evidence="3">
    <location>
        <begin position="518"/>
        <end position="533"/>
    </location>
</feature>
<sequence length="618" mass="69268">MAHDNHKLPVCLFPFSLINFDWLETGSWEGKDSVLQMMKQVANCLPLAMLCYELNPQVKQPQLVFNPPPAASHVLKRTEKPREFQREREKEEQKNHLVLEKDQKPQAYLGEEDQLRPSSPFVCLAKVWSFASPILSFQPCSRGTQVLSKPVSRLFFRLFAAIYSTPLLTPSFDATPSGSSFETDPSEGSYNQTPVHIPLSPDPYFMDIEVDVVHDSPVHGDHPAAPASPAAHIPPAPAAPIPGAQPGPAPTDPAIIALLELMAEMVNLQHQALNAQREAQRAQPAPVPTTSHPDFLKIVMIMKYLGTKRYQGGTDPFEADAWLHNLEQNFAATRCPVEFTKDVAVYYLEKDAISWWLCIEGYFREFNLSWADFRTAFVRKYFPPEARDRLEIKFKELVQGGLSVRKYEEEFTHLRKYVHYGREDEIMIIRKFLRGINPYIRSRFEAVEFHRLADLVERAVNVEEAIAAERASSSHSAQPRRPSVSFQPQPYSAMQQGRGGRVFRGGHSGGTRPRTTTCFTCGQLGHVRRDCPNVVQFQSSVPSHITCFTCGERGYYATSCPYTHLAQPVVMSAQPIVPVNPPLPLPPAKRQATAGRAYALELPQPSGPPQGPISGLFS</sequence>
<organism evidence="4 5">
    <name type="scientific">Brassica rapa subsp. trilocularis</name>
    <dbReference type="NCBI Taxonomy" id="1813537"/>
    <lineage>
        <taxon>Eukaryota</taxon>
        <taxon>Viridiplantae</taxon>
        <taxon>Streptophyta</taxon>
        <taxon>Embryophyta</taxon>
        <taxon>Tracheophyta</taxon>
        <taxon>Spermatophyta</taxon>
        <taxon>Magnoliopsida</taxon>
        <taxon>eudicotyledons</taxon>
        <taxon>Gunneridae</taxon>
        <taxon>Pentapetalae</taxon>
        <taxon>rosids</taxon>
        <taxon>malvids</taxon>
        <taxon>Brassicales</taxon>
        <taxon>Brassicaceae</taxon>
        <taxon>Brassiceae</taxon>
        <taxon>Brassica</taxon>
    </lineage>
</organism>
<dbReference type="InterPro" id="IPR001878">
    <property type="entry name" value="Znf_CCHC"/>
</dbReference>
<accession>A0ABQ7LDD9</accession>
<feature type="compositionally biased region" description="Basic and acidic residues" evidence="2">
    <location>
        <begin position="76"/>
        <end position="97"/>
    </location>
</feature>
<dbReference type="Gene3D" id="4.10.60.10">
    <property type="entry name" value="Zinc finger, CCHC-type"/>
    <property type="match status" value="1"/>
</dbReference>
<feature type="domain" description="CCHC-type" evidence="3">
    <location>
        <begin position="547"/>
        <end position="561"/>
    </location>
</feature>
<protein>
    <recommendedName>
        <fullName evidence="3">CCHC-type domain-containing protein</fullName>
    </recommendedName>
</protein>
<feature type="region of interest" description="Disordered" evidence="2">
    <location>
        <begin position="75"/>
        <end position="97"/>
    </location>
</feature>
<dbReference type="InterPro" id="IPR036875">
    <property type="entry name" value="Znf_CCHC_sf"/>
</dbReference>
<evidence type="ECO:0000259" key="3">
    <source>
        <dbReference type="PROSITE" id="PS50158"/>
    </source>
</evidence>
<keyword evidence="1" id="KW-0862">Zinc</keyword>
<feature type="region of interest" description="Disordered" evidence="2">
    <location>
        <begin position="216"/>
        <end position="249"/>
    </location>
</feature>
<dbReference type="PANTHER" id="PTHR34482:SF36">
    <property type="entry name" value="RETROTRANSPOSON GAG DOMAIN-CONTAINING PROTEIN"/>
    <property type="match status" value="1"/>
</dbReference>
<proteinExistence type="predicted"/>
<dbReference type="PROSITE" id="PS50158">
    <property type="entry name" value="ZF_CCHC"/>
    <property type="match status" value="2"/>
</dbReference>
<feature type="compositionally biased region" description="Pro residues" evidence="2">
    <location>
        <begin position="232"/>
        <end position="249"/>
    </location>
</feature>
<dbReference type="Pfam" id="PF00098">
    <property type="entry name" value="zf-CCHC"/>
    <property type="match status" value="1"/>
</dbReference>
<dbReference type="InterPro" id="IPR005162">
    <property type="entry name" value="Retrotrans_gag_dom"/>
</dbReference>
<dbReference type="EMBL" id="JADBGQ010000008">
    <property type="protein sequence ID" value="KAG5384587.1"/>
    <property type="molecule type" value="Genomic_DNA"/>
</dbReference>
<reference evidence="4 5" key="1">
    <citation type="submission" date="2021-03" db="EMBL/GenBank/DDBJ databases">
        <authorList>
            <person name="King G.J."/>
            <person name="Bancroft I."/>
            <person name="Baten A."/>
            <person name="Bloomfield J."/>
            <person name="Borpatragohain P."/>
            <person name="He Z."/>
            <person name="Irish N."/>
            <person name="Irwin J."/>
            <person name="Liu K."/>
            <person name="Mauleon R.P."/>
            <person name="Moore J."/>
            <person name="Morris R."/>
            <person name="Ostergaard L."/>
            <person name="Wang B."/>
            <person name="Wells R."/>
        </authorList>
    </citation>
    <scope>NUCLEOTIDE SEQUENCE [LARGE SCALE GENOMIC DNA]</scope>
    <source>
        <strain evidence="4">R-o-18</strain>
        <tissue evidence="4">Leaf</tissue>
    </source>
</reference>
<comment type="caution">
    <text evidence="4">The sequence shown here is derived from an EMBL/GenBank/DDBJ whole genome shotgun (WGS) entry which is preliminary data.</text>
</comment>
<evidence type="ECO:0000256" key="2">
    <source>
        <dbReference type="SAM" id="MobiDB-lite"/>
    </source>
</evidence>
<dbReference type="SMART" id="SM00343">
    <property type="entry name" value="ZnF_C2HC"/>
    <property type="match status" value="2"/>
</dbReference>
<dbReference type="Pfam" id="PF03732">
    <property type="entry name" value="Retrotrans_gag"/>
    <property type="match status" value="1"/>
</dbReference>